<keyword evidence="6" id="KW-1133">Transmembrane helix</keyword>
<dbReference type="InterPro" id="IPR026057">
    <property type="entry name" value="TBL_C"/>
</dbReference>
<reference evidence="12" key="2">
    <citation type="submission" date="2025-08" db="UniProtKB">
        <authorList>
            <consortium name="RefSeq"/>
        </authorList>
    </citation>
    <scope>IDENTIFICATION</scope>
    <source>
        <tissue evidence="12">Leaf</tissue>
    </source>
</reference>
<protein>
    <submittedName>
        <fullName evidence="12">Protein trichome birefringence-like 26</fullName>
    </submittedName>
</protein>
<keyword evidence="8" id="KW-0472">Membrane</keyword>
<evidence type="ECO:0000256" key="5">
    <source>
        <dbReference type="ARBA" id="ARBA00022968"/>
    </source>
</evidence>
<gene>
    <name evidence="12" type="primary">LOC109717659</name>
</gene>
<keyword evidence="4" id="KW-0812">Transmembrane</keyword>
<evidence type="ECO:0000256" key="1">
    <source>
        <dbReference type="ARBA" id="ARBA00004323"/>
    </source>
</evidence>
<dbReference type="PANTHER" id="PTHR32285">
    <property type="entry name" value="PROTEIN TRICHOME BIREFRINGENCE-LIKE 9-RELATED"/>
    <property type="match status" value="1"/>
</dbReference>
<keyword evidence="3" id="KW-0808">Transferase</keyword>
<reference evidence="11" key="1">
    <citation type="journal article" date="2015" name="Nat. Genet.">
        <title>The pineapple genome and the evolution of CAM photosynthesis.</title>
        <authorList>
            <person name="Ming R."/>
            <person name="VanBuren R."/>
            <person name="Wai C.M."/>
            <person name="Tang H."/>
            <person name="Schatz M.C."/>
            <person name="Bowers J.E."/>
            <person name="Lyons E."/>
            <person name="Wang M.L."/>
            <person name="Chen J."/>
            <person name="Biggers E."/>
            <person name="Zhang J."/>
            <person name="Huang L."/>
            <person name="Zhang L."/>
            <person name="Miao W."/>
            <person name="Zhang J."/>
            <person name="Ye Z."/>
            <person name="Miao C."/>
            <person name="Lin Z."/>
            <person name="Wang H."/>
            <person name="Zhou H."/>
            <person name="Yim W.C."/>
            <person name="Priest H.D."/>
            <person name="Zheng C."/>
            <person name="Woodhouse M."/>
            <person name="Edger P.P."/>
            <person name="Guyot R."/>
            <person name="Guo H.B."/>
            <person name="Guo H."/>
            <person name="Zheng G."/>
            <person name="Singh R."/>
            <person name="Sharma A."/>
            <person name="Min X."/>
            <person name="Zheng Y."/>
            <person name="Lee H."/>
            <person name="Gurtowski J."/>
            <person name="Sedlazeck F.J."/>
            <person name="Harkess A."/>
            <person name="McKain M.R."/>
            <person name="Liao Z."/>
            <person name="Fang J."/>
            <person name="Liu J."/>
            <person name="Zhang X."/>
            <person name="Zhang Q."/>
            <person name="Hu W."/>
            <person name="Qin Y."/>
            <person name="Wang K."/>
            <person name="Chen L.Y."/>
            <person name="Shirley N."/>
            <person name="Lin Y.R."/>
            <person name="Liu L.Y."/>
            <person name="Hernandez A.G."/>
            <person name="Wright C.L."/>
            <person name="Bulone V."/>
            <person name="Tuskan G.A."/>
            <person name="Heath K."/>
            <person name="Zee F."/>
            <person name="Moore P.H."/>
            <person name="Sunkar R."/>
            <person name="Leebens-Mack J.H."/>
            <person name="Mockler T."/>
            <person name="Bennetzen J.L."/>
            <person name="Freeling M."/>
            <person name="Sankoff D."/>
            <person name="Paterson A.H."/>
            <person name="Zhu X."/>
            <person name="Yang X."/>
            <person name="Smith J.A."/>
            <person name="Cushman J.C."/>
            <person name="Paull R.E."/>
            <person name="Yu Q."/>
        </authorList>
    </citation>
    <scope>NUCLEOTIDE SEQUENCE [LARGE SCALE GENOMIC DNA]</scope>
    <source>
        <strain evidence="11">cv. F153</strain>
    </source>
</reference>
<dbReference type="Pfam" id="PF14416">
    <property type="entry name" value="PMR5N"/>
    <property type="match status" value="1"/>
</dbReference>
<accession>A0A6P5FT70</accession>
<dbReference type="Pfam" id="PF13839">
    <property type="entry name" value="PC-Esterase"/>
    <property type="match status" value="1"/>
</dbReference>
<dbReference type="GO" id="GO:0000139">
    <property type="term" value="C:Golgi membrane"/>
    <property type="evidence" value="ECO:0007669"/>
    <property type="project" value="UniProtKB-SubCell"/>
</dbReference>
<proteinExistence type="inferred from homology"/>
<evidence type="ECO:0000313" key="12">
    <source>
        <dbReference type="RefSeq" id="XP_020099119.1"/>
    </source>
</evidence>
<comment type="similarity">
    <text evidence="2">Belongs to the PC-esterase family. TBL subfamily.</text>
</comment>
<evidence type="ECO:0000259" key="10">
    <source>
        <dbReference type="Pfam" id="PF14416"/>
    </source>
</evidence>
<evidence type="ECO:0000259" key="9">
    <source>
        <dbReference type="Pfam" id="PF13839"/>
    </source>
</evidence>
<dbReference type="InterPro" id="IPR025846">
    <property type="entry name" value="TBL_N"/>
</dbReference>
<evidence type="ECO:0000256" key="2">
    <source>
        <dbReference type="ARBA" id="ARBA00007727"/>
    </source>
</evidence>
<dbReference type="GeneID" id="109717659"/>
<feature type="domain" description="Trichome birefringence-like C-terminal" evidence="9">
    <location>
        <begin position="106"/>
        <end position="387"/>
    </location>
</feature>
<dbReference type="PROSITE" id="PS51257">
    <property type="entry name" value="PROKAR_LIPOPROTEIN"/>
    <property type="match status" value="1"/>
</dbReference>
<keyword evidence="11" id="KW-1185">Reference proteome</keyword>
<name>A0A6P5FT70_ANACO</name>
<evidence type="ECO:0000256" key="6">
    <source>
        <dbReference type="ARBA" id="ARBA00022989"/>
    </source>
</evidence>
<evidence type="ECO:0000256" key="7">
    <source>
        <dbReference type="ARBA" id="ARBA00023034"/>
    </source>
</evidence>
<dbReference type="RefSeq" id="XP_020099119.1">
    <property type="nucleotide sequence ID" value="XM_020243530.1"/>
</dbReference>
<dbReference type="Proteomes" id="UP000515123">
    <property type="component" value="Linkage group 11"/>
</dbReference>
<dbReference type="OrthoDB" id="630188at2759"/>
<evidence type="ECO:0000256" key="8">
    <source>
        <dbReference type="ARBA" id="ARBA00023136"/>
    </source>
</evidence>
<evidence type="ECO:0000256" key="3">
    <source>
        <dbReference type="ARBA" id="ARBA00022679"/>
    </source>
</evidence>
<organism evidence="11 12">
    <name type="scientific">Ananas comosus</name>
    <name type="common">Pineapple</name>
    <name type="synonym">Ananas ananas</name>
    <dbReference type="NCBI Taxonomy" id="4615"/>
    <lineage>
        <taxon>Eukaryota</taxon>
        <taxon>Viridiplantae</taxon>
        <taxon>Streptophyta</taxon>
        <taxon>Embryophyta</taxon>
        <taxon>Tracheophyta</taxon>
        <taxon>Spermatophyta</taxon>
        <taxon>Magnoliopsida</taxon>
        <taxon>Liliopsida</taxon>
        <taxon>Poales</taxon>
        <taxon>Bromeliaceae</taxon>
        <taxon>Bromelioideae</taxon>
        <taxon>Ananas</taxon>
    </lineage>
</organism>
<comment type="subcellular location">
    <subcellularLocation>
        <location evidence="1">Golgi apparatus membrane</location>
        <topology evidence="1">Single-pass type II membrane protein</topology>
    </subcellularLocation>
</comment>
<sequence length="398" mass="45551">MMAKAELGCAVAMVLCSTVFVACALGLHLPVVAFAAEDAKLVDATTGKLPREQCNLFKGRWIANPAGPAYTKASCKFIYASQDCMTNGRPDREYLYWRWKPYGCELPLSNAKKFLNSMRNKSWVFIGDSILTNQLASLLCLLSKGEEVTQDETYKTSRWHFPSHNFTLAAIWTPFLLKASDKVYNISIHLDVLDSAWASQYNDHDYVVIAGGHWFFKTAVFFENDTAIGCHYCRRTNLPNLPEIGSDFLYRKALQLAFRFILSSDHKPIVLFRTWTPDHFEFGEWYSGGVCNRTKPYREGEFSGDDVDRKMRGVEIEEFEKAVAVGMRNRTRIRLLDIYHLSLLRPDGHPGPYRRFHPDLSKKTQNDCLHWCLPGPVDAWNYIVMKMALTEGDMRYSS</sequence>
<dbReference type="PANTHER" id="PTHR32285:SF324">
    <property type="entry name" value="PROTEIN TRICHOME BIREFRINGENCE-LIKE 25"/>
    <property type="match status" value="1"/>
</dbReference>
<dbReference type="GO" id="GO:1990538">
    <property type="term" value="F:xylan O-acetyltransferase activity"/>
    <property type="evidence" value="ECO:0007669"/>
    <property type="project" value="UniProtKB-ARBA"/>
</dbReference>
<feature type="domain" description="Trichome birefringence-like N-terminal" evidence="10">
    <location>
        <begin position="52"/>
        <end position="105"/>
    </location>
</feature>
<dbReference type="AlphaFoldDB" id="A0A6P5FT70"/>
<evidence type="ECO:0000313" key="11">
    <source>
        <dbReference type="Proteomes" id="UP000515123"/>
    </source>
</evidence>
<keyword evidence="5" id="KW-0735">Signal-anchor</keyword>
<dbReference type="InterPro" id="IPR029962">
    <property type="entry name" value="TBL"/>
</dbReference>
<evidence type="ECO:0000256" key="4">
    <source>
        <dbReference type="ARBA" id="ARBA00022692"/>
    </source>
</evidence>
<keyword evidence="7" id="KW-0333">Golgi apparatus</keyword>